<keyword evidence="9 14" id="KW-0547">Nucleotide-binding</keyword>
<evidence type="ECO:0000256" key="10">
    <source>
        <dbReference type="ARBA" id="ARBA00022840"/>
    </source>
</evidence>
<dbReference type="Pfam" id="PF18921">
    <property type="entry name" value="Cyanophycin_syn"/>
    <property type="match status" value="1"/>
</dbReference>
<dbReference type="InterPro" id="IPR013651">
    <property type="entry name" value="ATP-grasp_RimK-type"/>
</dbReference>
<comment type="subunit">
    <text evidence="4">Homodimer.</text>
</comment>
<dbReference type="SUPFAM" id="SSF53623">
    <property type="entry name" value="MurD-like peptide ligases, catalytic domain"/>
    <property type="match status" value="1"/>
</dbReference>
<evidence type="ECO:0000256" key="4">
    <source>
        <dbReference type="ARBA" id="ARBA00011738"/>
    </source>
</evidence>
<dbReference type="SUPFAM" id="SSF56059">
    <property type="entry name" value="Glutathione synthetase ATP-binding domain-like"/>
    <property type="match status" value="1"/>
</dbReference>
<dbReference type="Pfam" id="PF08245">
    <property type="entry name" value="Mur_ligase_M"/>
    <property type="match status" value="1"/>
</dbReference>
<dbReference type="GO" id="GO:0071160">
    <property type="term" value="F:cyanophycin synthetase activity (L-aspartate-adding)"/>
    <property type="evidence" value="ECO:0007669"/>
    <property type="project" value="UniProtKB-EC"/>
</dbReference>
<dbReference type="EMBL" id="JANPWE010000006">
    <property type="protein sequence ID" value="MCR6546300.1"/>
    <property type="molecule type" value="Genomic_DNA"/>
</dbReference>
<dbReference type="EC" id="6.3.2.29" evidence="6"/>
<dbReference type="SUPFAM" id="SSF53244">
    <property type="entry name" value="MurD-like peptide ligases, peptide-binding domain"/>
    <property type="match status" value="1"/>
</dbReference>
<evidence type="ECO:0000256" key="8">
    <source>
        <dbReference type="ARBA" id="ARBA00022598"/>
    </source>
</evidence>
<dbReference type="PANTHER" id="PTHR23135:SF18">
    <property type="entry name" value="CYANOPHYCIN SYNTHETASE"/>
    <property type="match status" value="1"/>
</dbReference>
<gene>
    <name evidence="16" type="primary">cphA</name>
    <name evidence="16" type="ORF">NVS47_12385</name>
</gene>
<dbReference type="Proteomes" id="UP001524944">
    <property type="component" value="Unassembled WGS sequence"/>
</dbReference>
<proteinExistence type="inferred from homology"/>
<comment type="caution">
    <text evidence="16">The sequence shown here is derived from an EMBL/GenBank/DDBJ whole genome shotgun (WGS) entry which is preliminary data.</text>
</comment>
<dbReference type="PROSITE" id="PS01011">
    <property type="entry name" value="FOLYLPOLYGLU_SYNT_1"/>
    <property type="match status" value="1"/>
</dbReference>
<dbReference type="InterPro" id="IPR013221">
    <property type="entry name" value="Mur_ligase_cen"/>
</dbReference>
<comment type="function">
    <text evidence="1">Catalyzes the ATP-dependent polymerization of arginine and aspartate to multi-L-arginyl-poly-L-aspartic acid (cyanophycin; a water-insoluble reserve polymer).</text>
</comment>
<dbReference type="Pfam" id="PF02875">
    <property type="entry name" value="Mur_ligase_C"/>
    <property type="match status" value="1"/>
</dbReference>
<dbReference type="Pfam" id="PF08443">
    <property type="entry name" value="RimK"/>
    <property type="match status" value="1"/>
</dbReference>
<dbReference type="EC" id="6.3.2.30" evidence="5"/>
<dbReference type="GO" id="GO:0071161">
    <property type="term" value="F:cyanophycin synthetase activity (L-arginine-adding)"/>
    <property type="evidence" value="ECO:0007669"/>
    <property type="project" value="UniProtKB-EC"/>
</dbReference>
<dbReference type="Gene3D" id="3.40.1190.10">
    <property type="entry name" value="Mur-like, catalytic domain"/>
    <property type="match status" value="1"/>
</dbReference>
<evidence type="ECO:0000256" key="6">
    <source>
        <dbReference type="ARBA" id="ARBA00013005"/>
    </source>
</evidence>
<dbReference type="Gene3D" id="3.30.470.20">
    <property type="entry name" value="ATP-grasp fold, B domain"/>
    <property type="match status" value="2"/>
</dbReference>
<comment type="catalytic activity">
    <reaction evidence="12">
        <text>[L-4-(L-arginin-2-N-yl)aspartate](n)-L-aspartate + L-arginine + ATP = [L-4-(L-arginin-2-N-yl)aspartate](n+1) + ADP + phosphate + H(+)</text>
        <dbReference type="Rhea" id="RHEA:23888"/>
        <dbReference type="Rhea" id="RHEA-COMP:13732"/>
        <dbReference type="Rhea" id="RHEA-COMP:13733"/>
        <dbReference type="ChEBI" id="CHEBI:15378"/>
        <dbReference type="ChEBI" id="CHEBI:30616"/>
        <dbReference type="ChEBI" id="CHEBI:32682"/>
        <dbReference type="ChEBI" id="CHEBI:43474"/>
        <dbReference type="ChEBI" id="CHEBI:137986"/>
        <dbReference type="ChEBI" id="CHEBI:137990"/>
        <dbReference type="ChEBI" id="CHEBI:456216"/>
        <dbReference type="EC" id="6.3.2.30"/>
    </reaction>
</comment>
<evidence type="ECO:0000256" key="7">
    <source>
        <dbReference type="ARBA" id="ARBA00022036"/>
    </source>
</evidence>
<dbReference type="InterPro" id="IPR004101">
    <property type="entry name" value="Mur_ligase_C"/>
</dbReference>
<feature type="domain" description="ATP-grasp" evidence="15">
    <location>
        <begin position="219"/>
        <end position="472"/>
    </location>
</feature>
<keyword evidence="17" id="KW-1185">Reference proteome</keyword>
<evidence type="ECO:0000256" key="11">
    <source>
        <dbReference type="ARBA" id="ARBA00031353"/>
    </source>
</evidence>
<keyword evidence="8 16" id="KW-0436">Ligase</keyword>
<evidence type="ECO:0000256" key="3">
    <source>
        <dbReference type="ARBA" id="ARBA00009060"/>
    </source>
</evidence>
<evidence type="ECO:0000313" key="16">
    <source>
        <dbReference type="EMBL" id="MCR6546300.1"/>
    </source>
</evidence>
<dbReference type="InterPro" id="IPR018109">
    <property type="entry name" value="Folylpolyglutamate_synth_CS"/>
</dbReference>
<sequence>MDIKEQHIYRGRNIYCHKPVIKLLVDAGALSDIPTKDLSGFNEQLLSNFPGLKKHYCSLGYEGGFVTRLKEGTYVCHVAEHLTLELQSMAGFDVYFGKTRWAENPSLYHIIYEYMDEEIGLACGYAAVEIISCLAHNESVSTKAQLEKIKRLAAETALGPSTKAIYQAAEKRKIPVRRLGHESLLQLSYGNKMRLIQASLPDGTSCLATDIAKNKDLTKQMLGAYGIPVPEGRIVYDEEEALATGKALGYPLALKPFDGNQGRGVSLNIRDENQLRSAYRAAAKYSTALIVERFISGNDFRVLVVGDRVVAASERKPPFVTGDGIHSIKELVHRENRNVQRGVGHEKPLTKIKLDHVAKHFLHKNGLSENDIPGKSEVIALRENGNISTGGTARDCTAEVHPVNQEIAVRAAKIIGLEIAGIDFVMADIARPLQEGKGAIVEVNAGPGLRMHLFPTFGSSRDVGQEIIDFLYPQGEDVTIPIISVTGTNGKTTVTRLLKHVLSLTGKRVGMTCTQGTYIGGKCISMGDNTGPMSAQLVLSNREVEAAVLETARGGIVRRGLGYDLADVGVIINVSDDHRGQDGIDTLEDLAFAKSLVIEAIKPGGCAVLNADDPMTPYFAKRIHGKIIYFSQNHDNDLIKNHVQKGGQAVMVMDQMIVLDQDGKKIPLISVPEIPITFGGSSKCNIENALAAVSALYALNISEHIIAMGLRSFHPDVNTNPGRFNLFDLGDCKVMLDYGHNISAYEAVGQLIPYIGTERAVGIIGMPGDRMDENIIEAGKIAGRVFSKIYIREDRDLRQRAPGEVAHLLYQGIMEGGGDEGEISVVPSETESLQIAVEEALPGDLIVLFYENFQHVFDILQKLIEKRSDMSEDFMPDKSRINEINFIPPQLEQGNPYLSAHPS</sequence>
<evidence type="ECO:0000259" key="15">
    <source>
        <dbReference type="PROSITE" id="PS50975"/>
    </source>
</evidence>
<dbReference type="Gene3D" id="3.90.190.20">
    <property type="entry name" value="Mur ligase, C-terminal domain"/>
    <property type="match status" value="1"/>
</dbReference>
<evidence type="ECO:0000256" key="5">
    <source>
        <dbReference type="ARBA" id="ARBA00012968"/>
    </source>
</evidence>
<dbReference type="NCBIfam" id="TIGR02068">
    <property type="entry name" value="cya_phycin_syn"/>
    <property type="match status" value="1"/>
</dbReference>
<dbReference type="InterPro" id="IPR044019">
    <property type="entry name" value="Cyanophycin_syn_N"/>
</dbReference>
<accession>A0ABT1Y5Z3</accession>
<dbReference type="InterPro" id="IPR011761">
    <property type="entry name" value="ATP-grasp"/>
</dbReference>
<reference evidence="16 17" key="1">
    <citation type="submission" date="2022-08" db="EMBL/GenBank/DDBJ databases">
        <title>Proteogenomics of the novel Dehalobacterium formicoaceticum strain EZ94 highlights a key role of methyltransferases during anaerobic dichloromethane degradation.</title>
        <authorList>
            <person name="Wasmund K."/>
        </authorList>
    </citation>
    <scope>NUCLEOTIDE SEQUENCE [LARGE SCALE GENOMIC DNA]</scope>
    <source>
        <strain evidence="16 17">EZ94</strain>
    </source>
</reference>
<dbReference type="InterPro" id="IPR011810">
    <property type="entry name" value="Cya_phycin_syn"/>
</dbReference>
<evidence type="ECO:0000313" key="17">
    <source>
        <dbReference type="Proteomes" id="UP001524944"/>
    </source>
</evidence>
<evidence type="ECO:0000256" key="12">
    <source>
        <dbReference type="ARBA" id="ARBA00048094"/>
    </source>
</evidence>
<dbReference type="InterPro" id="IPR036615">
    <property type="entry name" value="Mur_ligase_C_dom_sf"/>
</dbReference>
<dbReference type="InterPro" id="IPR036565">
    <property type="entry name" value="Mur-like_cat_sf"/>
</dbReference>
<dbReference type="PROSITE" id="PS50975">
    <property type="entry name" value="ATP_GRASP"/>
    <property type="match status" value="1"/>
</dbReference>
<dbReference type="NCBIfam" id="NF010623">
    <property type="entry name" value="PRK14016.1"/>
    <property type="match status" value="1"/>
</dbReference>
<protein>
    <recommendedName>
        <fullName evidence="7">Cyanophycin synthetase</fullName>
        <ecNumber evidence="6">6.3.2.29</ecNumber>
        <ecNumber evidence="5">6.3.2.30</ecNumber>
    </recommendedName>
    <alternativeName>
        <fullName evidence="11">Cyanophycin synthase</fullName>
    </alternativeName>
</protein>
<evidence type="ECO:0000256" key="13">
    <source>
        <dbReference type="ARBA" id="ARBA00048425"/>
    </source>
</evidence>
<evidence type="ECO:0000256" key="14">
    <source>
        <dbReference type="PROSITE-ProRule" id="PRU00409"/>
    </source>
</evidence>
<evidence type="ECO:0000256" key="2">
    <source>
        <dbReference type="ARBA" id="ARBA00004752"/>
    </source>
</evidence>
<dbReference type="PANTHER" id="PTHR23135">
    <property type="entry name" value="MUR LIGASE FAMILY MEMBER"/>
    <property type="match status" value="1"/>
</dbReference>
<comment type="pathway">
    <text evidence="2">Cell wall biogenesis; peptidoglycan biosynthesis.</text>
</comment>
<evidence type="ECO:0000256" key="1">
    <source>
        <dbReference type="ARBA" id="ARBA00003184"/>
    </source>
</evidence>
<keyword evidence="10 14" id="KW-0067">ATP-binding</keyword>
<comment type="catalytic activity">
    <reaction evidence="13">
        <text>[L-4-(L-arginin-2-N-yl)aspartate](n) + L-aspartate + ATP = [L-4-(L-arginin-2-N-yl)aspartate](n)-L-aspartate + ADP + phosphate + H(+)</text>
        <dbReference type="Rhea" id="RHEA:13277"/>
        <dbReference type="Rhea" id="RHEA-COMP:13728"/>
        <dbReference type="Rhea" id="RHEA-COMP:13733"/>
        <dbReference type="ChEBI" id="CHEBI:15378"/>
        <dbReference type="ChEBI" id="CHEBI:29991"/>
        <dbReference type="ChEBI" id="CHEBI:30616"/>
        <dbReference type="ChEBI" id="CHEBI:43474"/>
        <dbReference type="ChEBI" id="CHEBI:137986"/>
        <dbReference type="ChEBI" id="CHEBI:137990"/>
        <dbReference type="ChEBI" id="CHEBI:456216"/>
        <dbReference type="EC" id="6.3.2.29"/>
    </reaction>
</comment>
<organism evidence="16 17">
    <name type="scientific">Dehalobacterium formicoaceticum</name>
    <dbReference type="NCBI Taxonomy" id="51515"/>
    <lineage>
        <taxon>Bacteria</taxon>
        <taxon>Bacillati</taxon>
        <taxon>Bacillota</taxon>
        <taxon>Clostridia</taxon>
        <taxon>Eubacteriales</taxon>
        <taxon>Peptococcaceae</taxon>
        <taxon>Dehalobacterium</taxon>
    </lineage>
</organism>
<dbReference type="RefSeq" id="WP_089611774.1">
    <property type="nucleotide sequence ID" value="NZ_CP022121.1"/>
</dbReference>
<comment type="similarity">
    <text evidence="3">In the C-terminal section; belongs to the MurCDEF family.</text>
</comment>
<evidence type="ECO:0000256" key="9">
    <source>
        <dbReference type="ARBA" id="ARBA00022741"/>
    </source>
</evidence>
<name>A0ABT1Y5Z3_9FIRM</name>